<protein>
    <recommendedName>
        <fullName evidence="3">PIN domain-containing protein</fullName>
    </recommendedName>
</protein>
<dbReference type="RefSeq" id="WP_326755408.1">
    <property type="nucleotide sequence ID" value="NZ_JBHSPT010000093.1"/>
</dbReference>
<proteinExistence type="predicted"/>
<dbReference type="Proteomes" id="UP001596242">
    <property type="component" value="Unassembled WGS sequence"/>
</dbReference>
<reference evidence="2" key="1">
    <citation type="journal article" date="2019" name="Int. J. Syst. Evol. Microbiol.">
        <title>The Global Catalogue of Microorganisms (GCM) 10K type strain sequencing project: providing services to taxonomists for standard genome sequencing and annotation.</title>
        <authorList>
            <consortium name="The Broad Institute Genomics Platform"/>
            <consortium name="The Broad Institute Genome Sequencing Center for Infectious Disease"/>
            <person name="Wu L."/>
            <person name="Ma J."/>
        </authorList>
    </citation>
    <scope>NUCLEOTIDE SEQUENCE [LARGE SCALE GENOMIC DNA]</scope>
    <source>
        <strain evidence="2">JCM 12763</strain>
    </source>
</reference>
<organism evidence="1 2">
    <name type="scientific">Streptomyces pratens</name>
    <dbReference type="NCBI Taxonomy" id="887456"/>
    <lineage>
        <taxon>Bacteria</taxon>
        <taxon>Bacillati</taxon>
        <taxon>Actinomycetota</taxon>
        <taxon>Actinomycetes</taxon>
        <taxon>Kitasatosporales</taxon>
        <taxon>Streptomycetaceae</taxon>
        <taxon>Streptomyces</taxon>
    </lineage>
</organism>
<dbReference type="InterPro" id="IPR021799">
    <property type="entry name" value="PIN-like_prokaryotic"/>
</dbReference>
<comment type="caution">
    <text evidence="1">The sequence shown here is derived from an EMBL/GenBank/DDBJ whole genome shotgun (WGS) entry which is preliminary data.</text>
</comment>
<name>A0ABW1M8K8_9ACTN</name>
<gene>
    <name evidence="1" type="ORF">ACFP50_31620</name>
</gene>
<dbReference type="GeneID" id="91547009"/>
<evidence type="ECO:0000313" key="1">
    <source>
        <dbReference type="EMBL" id="MFC6059793.1"/>
    </source>
</evidence>
<dbReference type="EMBL" id="JBHSPT010000093">
    <property type="protein sequence ID" value="MFC6059793.1"/>
    <property type="molecule type" value="Genomic_DNA"/>
</dbReference>
<evidence type="ECO:0008006" key="3">
    <source>
        <dbReference type="Google" id="ProtNLM"/>
    </source>
</evidence>
<dbReference type="Pfam" id="PF11848">
    <property type="entry name" value="DUF3368"/>
    <property type="match status" value="1"/>
</dbReference>
<sequence length="188" mass="20873">MTSPPNFPGRVSLFPDNTVLCNFGTVRRLDLLRKVLDGCGRWTEAVAEEARRSTAYVRDLAPLRAEGWLGEPIELCTDAEIALADRLRRAVFGGTQREPMRHLGEAETLALIQTRQEFAGAVWITDDRDADEYATARGIPVKNTVTLMREAAVAGQIHCKEGHRLLLAMVADGQHIRGVPDRAERLLD</sequence>
<keyword evidence="2" id="KW-1185">Reference proteome</keyword>
<accession>A0ABW1M8K8</accession>
<evidence type="ECO:0000313" key="2">
    <source>
        <dbReference type="Proteomes" id="UP001596242"/>
    </source>
</evidence>